<dbReference type="InterPro" id="IPR050492">
    <property type="entry name" value="Bact_metal-bind_prot9"/>
</dbReference>
<evidence type="ECO:0000256" key="4">
    <source>
        <dbReference type="ARBA" id="ARBA00022729"/>
    </source>
</evidence>
<dbReference type="RefSeq" id="WP_111716097.1">
    <property type="nucleotide sequence ID" value="NZ_JBHSSR010000013.1"/>
</dbReference>
<keyword evidence="8" id="KW-1185">Reference proteome</keyword>
<name>A0A327ZQX2_9STAP</name>
<dbReference type="PRINTS" id="PR00691">
    <property type="entry name" value="ADHESINB"/>
</dbReference>
<feature type="signal peptide" evidence="6">
    <location>
        <begin position="1"/>
        <end position="21"/>
    </location>
</feature>
<dbReference type="GO" id="GO:0030313">
    <property type="term" value="C:cell envelope"/>
    <property type="evidence" value="ECO:0007669"/>
    <property type="project" value="UniProtKB-SubCell"/>
</dbReference>
<organism evidence="7 8">
    <name type="scientific">Macrococcus epidermidis</name>
    <dbReference type="NCBI Taxonomy" id="1902580"/>
    <lineage>
        <taxon>Bacteria</taxon>
        <taxon>Bacillati</taxon>
        <taxon>Bacillota</taxon>
        <taxon>Bacilli</taxon>
        <taxon>Bacillales</taxon>
        <taxon>Staphylococcaceae</taxon>
        <taxon>Macrococcus</taxon>
    </lineage>
</organism>
<sequence length="307" mass="35197">MRKRLLLYLCMLILLPTLLLNGCSSEPPEQKLKIVTTNSILYDMTKEITGNNANVINIVPIGQDPHEYEVKPQDIKAITDADIVFYNGLNLETSSGWFQKALKQGNKDINDRQVVAVSEGVKKIYLNNHKDTHAVDPHAWLSIENGITYSKNIANTLVLFDKDYKSDYDKNVAQYIGQLKQLSNKYKDKFKDIPKVQRQLVTSEGAFKYFSRDYDIHHAYIWEINTEKQGTPEQMTKAINYVRHNNVKSLYVETSVDKRSMQTLSEMTKKPIAGEVYTDSIGSKNSDGDSYYKMMEHNIKVIHDGMK</sequence>
<dbReference type="GO" id="GO:0046872">
    <property type="term" value="F:metal ion binding"/>
    <property type="evidence" value="ECO:0007669"/>
    <property type="project" value="UniProtKB-KW"/>
</dbReference>
<dbReference type="Pfam" id="PF01297">
    <property type="entry name" value="ZnuA"/>
    <property type="match status" value="1"/>
</dbReference>
<evidence type="ECO:0000256" key="5">
    <source>
        <dbReference type="RuleBase" id="RU003512"/>
    </source>
</evidence>
<evidence type="ECO:0000256" key="3">
    <source>
        <dbReference type="ARBA" id="ARBA00022723"/>
    </source>
</evidence>
<comment type="similarity">
    <text evidence="5">Belongs to the bacterial solute-binding protein 9 family.</text>
</comment>
<gene>
    <name evidence="7" type="ORF">BHU61_08290</name>
</gene>
<accession>A0A327ZQX2</accession>
<evidence type="ECO:0000256" key="2">
    <source>
        <dbReference type="ARBA" id="ARBA00022448"/>
    </source>
</evidence>
<evidence type="ECO:0000256" key="6">
    <source>
        <dbReference type="SAM" id="SignalP"/>
    </source>
</evidence>
<evidence type="ECO:0000313" key="7">
    <source>
        <dbReference type="EMBL" id="RAK44703.1"/>
    </source>
</evidence>
<dbReference type="AlphaFoldDB" id="A0A327ZQX2"/>
<proteinExistence type="inferred from homology"/>
<dbReference type="SUPFAM" id="SSF53807">
    <property type="entry name" value="Helical backbone' metal receptor"/>
    <property type="match status" value="1"/>
</dbReference>
<protein>
    <submittedName>
        <fullName evidence="7">Metal ABC transporter substrate-binding protein</fullName>
    </submittedName>
</protein>
<dbReference type="InterPro" id="IPR006129">
    <property type="entry name" value="AdhesinB"/>
</dbReference>
<evidence type="ECO:0000256" key="1">
    <source>
        <dbReference type="ARBA" id="ARBA00004196"/>
    </source>
</evidence>
<dbReference type="Gene3D" id="3.40.50.1980">
    <property type="entry name" value="Nitrogenase molybdenum iron protein domain"/>
    <property type="match status" value="2"/>
</dbReference>
<dbReference type="InterPro" id="IPR006128">
    <property type="entry name" value="Lipoprotein_PsaA-like"/>
</dbReference>
<keyword evidence="3" id="KW-0479">Metal-binding</keyword>
<keyword evidence="4 6" id="KW-0732">Signal</keyword>
<dbReference type="PANTHER" id="PTHR42953">
    <property type="entry name" value="HIGH-AFFINITY ZINC UPTAKE SYSTEM PROTEIN ZNUA-RELATED"/>
    <property type="match status" value="1"/>
</dbReference>
<dbReference type="GO" id="GO:0030001">
    <property type="term" value="P:metal ion transport"/>
    <property type="evidence" value="ECO:0007669"/>
    <property type="project" value="InterPro"/>
</dbReference>
<comment type="caution">
    <text evidence="7">The sequence shown here is derived from an EMBL/GenBank/DDBJ whole genome shotgun (WGS) entry which is preliminary data.</text>
</comment>
<feature type="chain" id="PRO_5039661856" evidence="6">
    <location>
        <begin position="22"/>
        <end position="307"/>
    </location>
</feature>
<dbReference type="PANTHER" id="PTHR42953:SF1">
    <property type="entry name" value="METAL-BINDING PROTEIN HI_0362-RELATED"/>
    <property type="match status" value="1"/>
</dbReference>
<evidence type="ECO:0000313" key="8">
    <source>
        <dbReference type="Proteomes" id="UP000249808"/>
    </source>
</evidence>
<dbReference type="Proteomes" id="UP000249808">
    <property type="component" value="Unassembled WGS sequence"/>
</dbReference>
<comment type="subcellular location">
    <subcellularLocation>
        <location evidence="1">Cell envelope</location>
    </subcellularLocation>
</comment>
<keyword evidence="2 5" id="KW-0813">Transport</keyword>
<dbReference type="EMBL" id="PZJH01000003">
    <property type="protein sequence ID" value="RAK44703.1"/>
    <property type="molecule type" value="Genomic_DNA"/>
</dbReference>
<dbReference type="GO" id="GO:0007155">
    <property type="term" value="P:cell adhesion"/>
    <property type="evidence" value="ECO:0007669"/>
    <property type="project" value="InterPro"/>
</dbReference>
<dbReference type="InterPro" id="IPR006127">
    <property type="entry name" value="ZnuA-like"/>
</dbReference>
<reference evidence="7 8" key="1">
    <citation type="journal article" date="2018" name="Front. Microbiol.">
        <title>Description and Comparative Genomics of Macrococcus caseolyticus subsp. hominis subsp. nov., Macrococcus goetzii sp. nov., Macrococcus epidermidis sp. nov., and Macrococcus bohemicus sp. nov., Novel Macrococci From Human Clinical Material With Virulence Potential and Suspected Uptake of Foreign DNA by Natural Transformation.</title>
        <authorList>
            <person name="Maslanova I."/>
            <person name="Wertheimer Z."/>
            <person name="Sedlacek I."/>
            <person name="Svec P."/>
            <person name="Indrakova A."/>
            <person name="Kovarovic V."/>
            <person name="Schumann P."/>
            <person name="Sproer C."/>
            <person name="Kralova S."/>
            <person name="Sedo O."/>
            <person name="Kristofova L."/>
            <person name="Vrbovska V."/>
            <person name="Fuzik T."/>
            <person name="Petras P."/>
            <person name="Zdrahal Z."/>
            <person name="Ruzickova V."/>
            <person name="Doskar J."/>
            <person name="Pantucek R."/>
        </authorList>
    </citation>
    <scope>NUCLEOTIDE SEQUENCE [LARGE SCALE GENOMIC DNA]</scope>
    <source>
        <strain evidence="7 8">01/688</strain>
    </source>
</reference>
<dbReference type="PRINTS" id="PR00690">
    <property type="entry name" value="ADHESNFAMILY"/>
</dbReference>